<feature type="non-terminal residue" evidence="2">
    <location>
        <position position="1"/>
    </location>
</feature>
<feature type="compositionally biased region" description="Gly residues" evidence="1">
    <location>
        <begin position="33"/>
        <end position="46"/>
    </location>
</feature>
<dbReference type="EMBL" id="CADCVL010000199">
    <property type="protein sequence ID" value="CAA9476813.1"/>
    <property type="molecule type" value="Genomic_DNA"/>
</dbReference>
<feature type="compositionally biased region" description="Basic residues" evidence="1">
    <location>
        <begin position="1"/>
        <end position="16"/>
    </location>
</feature>
<proteinExistence type="predicted"/>
<feature type="non-terminal residue" evidence="2">
    <location>
        <position position="246"/>
    </location>
</feature>
<protein>
    <submittedName>
        <fullName evidence="2">Cytochrome c-type biogenesis protein CcdA (DsbD analog)</fullName>
    </submittedName>
</protein>
<dbReference type="AlphaFoldDB" id="A0A6J4RLE6"/>
<gene>
    <name evidence="2" type="ORF">AVDCRST_MAG65-1175</name>
</gene>
<reference evidence="2" key="1">
    <citation type="submission" date="2020-02" db="EMBL/GenBank/DDBJ databases">
        <authorList>
            <person name="Meier V. D."/>
        </authorList>
    </citation>
    <scope>NUCLEOTIDE SEQUENCE</scope>
    <source>
        <strain evidence="2">AVDCRST_MAG65</strain>
    </source>
</reference>
<evidence type="ECO:0000256" key="1">
    <source>
        <dbReference type="SAM" id="MobiDB-lite"/>
    </source>
</evidence>
<feature type="compositionally biased region" description="Basic residues" evidence="1">
    <location>
        <begin position="121"/>
        <end position="137"/>
    </location>
</feature>
<sequence length="246" mass="26589">DRRHPQSRPRLRRRRGVLPFAVLPSPGSRVSRRGGGSQAGTVGGPAPGSRGAGPQPGLRRHVLGHLHRLRADGHHAGLVPVSEQAAAQHGGRRLHRRDGSRLHRLGVRHATQPRMAPRRADRARRPRRPRRGGRRLRDRLDAVRRADAGSHPRAGRHLGGDRAGRRAAGRLLGRPGAALPVLGSGLRRGGTGLLVLQAPLRRGAGRLRRRAGGDGRARAHRRAVPAEPGGPGVARPLRPQRLPERL</sequence>
<feature type="compositionally biased region" description="Basic and acidic residues" evidence="1">
    <location>
        <begin position="138"/>
        <end position="150"/>
    </location>
</feature>
<accession>A0A6J4RLE6</accession>
<feature type="compositionally biased region" description="Low complexity" evidence="1">
    <location>
        <begin position="47"/>
        <end position="57"/>
    </location>
</feature>
<feature type="region of interest" description="Disordered" evidence="1">
    <location>
        <begin position="83"/>
        <end position="163"/>
    </location>
</feature>
<feature type="region of interest" description="Disordered" evidence="1">
    <location>
        <begin position="206"/>
        <end position="246"/>
    </location>
</feature>
<feature type="region of interest" description="Disordered" evidence="1">
    <location>
        <begin position="1"/>
        <end position="59"/>
    </location>
</feature>
<name>A0A6J4RLE6_9ACTN</name>
<evidence type="ECO:0000313" key="2">
    <source>
        <dbReference type="EMBL" id="CAA9476813.1"/>
    </source>
</evidence>
<feature type="compositionally biased region" description="Basic residues" evidence="1">
    <location>
        <begin position="90"/>
        <end position="107"/>
    </location>
</feature>
<organism evidence="2">
    <name type="scientific">uncultured Solirubrobacteraceae bacterium</name>
    <dbReference type="NCBI Taxonomy" id="1162706"/>
    <lineage>
        <taxon>Bacteria</taxon>
        <taxon>Bacillati</taxon>
        <taxon>Actinomycetota</taxon>
        <taxon>Thermoleophilia</taxon>
        <taxon>Solirubrobacterales</taxon>
        <taxon>Solirubrobacteraceae</taxon>
        <taxon>environmental samples</taxon>
    </lineage>
</organism>